<keyword evidence="5" id="KW-1185">Reference proteome</keyword>
<comment type="caution">
    <text evidence="3">The sequence shown here is derived from an EMBL/GenBank/DDBJ whole genome shotgun (WGS) entry which is preliminary data.</text>
</comment>
<feature type="transmembrane region" description="Helical" evidence="1">
    <location>
        <begin position="196"/>
        <end position="214"/>
    </location>
</feature>
<feature type="transmembrane region" description="Helical" evidence="1">
    <location>
        <begin position="256"/>
        <end position="277"/>
    </location>
</feature>
<name>A0A7Y9FIA4_9CELL</name>
<feature type="transmembrane region" description="Helical" evidence="1">
    <location>
        <begin position="42"/>
        <end position="66"/>
    </location>
</feature>
<evidence type="ECO:0000313" key="3">
    <source>
        <dbReference type="EMBL" id="NYD87866.1"/>
    </source>
</evidence>
<feature type="transmembrane region" description="Helical" evidence="1">
    <location>
        <begin position="78"/>
        <end position="102"/>
    </location>
</feature>
<evidence type="ECO:0000313" key="5">
    <source>
        <dbReference type="Proteomes" id="UP000618382"/>
    </source>
</evidence>
<accession>A0A7Y9FIA4</accession>
<reference evidence="3 4" key="1">
    <citation type="submission" date="2020-07" db="EMBL/GenBank/DDBJ databases">
        <title>Sequencing the genomes of 1000 actinobacteria strains.</title>
        <authorList>
            <person name="Klenk H.-P."/>
        </authorList>
    </citation>
    <scope>NUCLEOTIDE SEQUENCE [LARGE SCALE GENOMIC DNA]</scope>
    <source>
        <strain evidence="3 4">DSM 24482</strain>
    </source>
</reference>
<dbReference type="EMBL" id="JACCBK010000001">
    <property type="protein sequence ID" value="NYD87866.1"/>
    <property type="molecule type" value="Genomic_DNA"/>
</dbReference>
<keyword evidence="1" id="KW-1133">Transmembrane helix</keyword>
<keyword evidence="1" id="KW-0812">Transmembrane</keyword>
<dbReference type="RefSeq" id="WP_140460177.1">
    <property type="nucleotide sequence ID" value="NZ_BAABFI010000013.1"/>
</dbReference>
<sequence length="282" mass="28961">MTTSTLTSPARVRAGAPARPGVTPLRVLTSEWIKFRTLRSTAWTLAGAVLAMTAIAVMLALVSTSVPEAAETSGMSNLVVLTGGVQVAQLALVVLGVLLITGEYSTGMVRSTFAAVPSRLPVLGAKAVVTAIAAAVVTVLGLALAWVATLPFDGVAPLDLGDAGTVRVLGGTVLYLATLTLLALTVGALVRHSAGAIAIVMGLLLVVEPVLYIVPNRITATIGAFLPSTAGSRIMTDPDMLEATRGMNDAPFLTAWQGYGVLLAWVVVLGTLAAVLLRRRDA</sequence>
<evidence type="ECO:0000313" key="4">
    <source>
        <dbReference type="Proteomes" id="UP000577956"/>
    </source>
</evidence>
<keyword evidence="1" id="KW-0472">Membrane</keyword>
<protein>
    <submittedName>
        <fullName evidence="2">ABC transporter permease</fullName>
    </submittedName>
    <submittedName>
        <fullName evidence="3">ABC-2 type transport system permease protein</fullName>
    </submittedName>
</protein>
<organism evidence="3 4">
    <name type="scientific">Cellulomonas oligotrophica</name>
    <dbReference type="NCBI Taxonomy" id="931536"/>
    <lineage>
        <taxon>Bacteria</taxon>
        <taxon>Bacillati</taxon>
        <taxon>Actinomycetota</taxon>
        <taxon>Actinomycetes</taxon>
        <taxon>Micrococcales</taxon>
        <taxon>Cellulomonadaceae</taxon>
        <taxon>Cellulomonas</taxon>
    </lineage>
</organism>
<dbReference type="EMBL" id="BONN01000005">
    <property type="protein sequence ID" value="GIG32927.1"/>
    <property type="molecule type" value="Genomic_DNA"/>
</dbReference>
<feature type="transmembrane region" description="Helical" evidence="1">
    <location>
        <begin position="123"/>
        <end position="148"/>
    </location>
</feature>
<evidence type="ECO:0000313" key="2">
    <source>
        <dbReference type="EMBL" id="GIG32927.1"/>
    </source>
</evidence>
<reference evidence="2 5" key="2">
    <citation type="submission" date="2021-01" db="EMBL/GenBank/DDBJ databases">
        <title>Whole genome shotgun sequence of Cellulomonas oligotrophica NBRC 109435.</title>
        <authorList>
            <person name="Komaki H."/>
            <person name="Tamura T."/>
        </authorList>
    </citation>
    <scope>NUCLEOTIDE SEQUENCE [LARGE SCALE GENOMIC DNA]</scope>
    <source>
        <strain evidence="2 5">NBRC 109435</strain>
    </source>
</reference>
<dbReference type="GO" id="GO:0005886">
    <property type="term" value="C:plasma membrane"/>
    <property type="evidence" value="ECO:0007669"/>
    <property type="project" value="UniProtKB-SubCell"/>
</dbReference>
<feature type="transmembrane region" description="Helical" evidence="1">
    <location>
        <begin position="168"/>
        <end position="189"/>
    </location>
</feature>
<dbReference type="Proteomes" id="UP000618382">
    <property type="component" value="Unassembled WGS sequence"/>
</dbReference>
<dbReference type="GO" id="GO:0140359">
    <property type="term" value="F:ABC-type transporter activity"/>
    <property type="evidence" value="ECO:0007669"/>
    <property type="project" value="InterPro"/>
</dbReference>
<gene>
    <name evidence="3" type="ORF">BKA21_003415</name>
    <name evidence="2" type="ORF">Col01nite_20860</name>
</gene>
<dbReference type="AlphaFoldDB" id="A0A7Y9FIA4"/>
<proteinExistence type="predicted"/>
<evidence type="ECO:0000256" key="1">
    <source>
        <dbReference type="SAM" id="Phobius"/>
    </source>
</evidence>
<dbReference type="Proteomes" id="UP000577956">
    <property type="component" value="Unassembled WGS sequence"/>
</dbReference>